<keyword evidence="14" id="KW-1185">Reference proteome</keyword>
<evidence type="ECO:0000256" key="1">
    <source>
        <dbReference type="ARBA" id="ARBA00000085"/>
    </source>
</evidence>
<name>A0A0K1JMZ0_9MICO</name>
<feature type="region of interest" description="Disordered" evidence="9">
    <location>
        <begin position="1"/>
        <end position="21"/>
    </location>
</feature>
<dbReference type="EC" id="2.7.13.3" evidence="2"/>
<evidence type="ECO:0000259" key="12">
    <source>
        <dbReference type="Pfam" id="PF13796"/>
    </source>
</evidence>
<dbReference type="EMBL" id="CP011112">
    <property type="protein sequence ID" value="AKU17953.1"/>
    <property type="molecule type" value="Genomic_DNA"/>
</dbReference>
<dbReference type="InterPro" id="IPR036890">
    <property type="entry name" value="HATPase_C_sf"/>
</dbReference>
<keyword evidence="7" id="KW-0067">ATP-binding</keyword>
<feature type="domain" description="Putative sensor" evidence="12">
    <location>
        <begin position="32"/>
        <end position="216"/>
    </location>
</feature>
<keyword evidence="10" id="KW-0812">Transmembrane</keyword>
<evidence type="ECO:0000256" key="4">
    <source>
        <dbReference type="ARBA" id="ARBA00022679"/>
    </source>
</evidence>
<dbReference type="AlphaFoldDB" id="A0A0K1JMZ0"/>
<feature type="domain" description="Signal transduction histidine kinase subgroup 3 dimerisation and phosphoacceptor" evidence="11">
    <location>
        <begin position="246"/>
        <end position="310"/>
    </location>
</feature>
<evidence type="ECO:0000256" key="7">
    <source>
        <dbReference type="ARBA" id="ARBA00022840"/>
    </source>
</evidence>
<dbReference type="InterPro" id="IPR011712">
    <property type="entry name" value="Sig_transdc_His_kin_sub3_dim/P"/>
</dbReference>
<feature type="transmembrane region" description="Helical" evidence="10">
    <location>
        <begin position="41"/>
        <end position="74"/>
    </location>
</feature>
<evidence type="ECO:0000256" key="6">
    <source>
        <dbReference type="ARBA" id="ARBA00022777"/>
    </source>
</evidence>
<dbReference type="InterPro" id="IPR025828">
    <property type="entry name" value="Put_sensor_dom"/>
</dbReference>
<evidence type="ECO:0000256" key="10">
    <source>
        <dbReference type="SAM" id="Phobius"/>
    </source>
</evidence>
<evidence type="ECO:0000256" key="2">
    <source>
        <dbReference type="ARBA" id="ARBA00012438"/>
    </source>
</evidence>
<dbReference type="Gene3D" id="3.30.565.10">
    <property type="entry name" value="Histidine kinase-like ATPase, C-terminal domain"/>
    <property type="match status" value="1"/>
</dbReference>
<evidence type="ECO:0000256" key="9">
    <source>
        <dbReference type="SAM" id="MobiDB-lite"/>
    </source>
</evidence>
<evidence type="ECO:0000313" key="13">
    <source>
        <dbReference type="EMBL" id="AKU17953.1"/>
    </source>
</evidence>
<keyword evidence="10" id="KW-1133">Transmembrane helix</keyword>
<keyword evidence="8" id="KW-0902">Two-component regulatory system</keyword>
<keyword evidence="6" id="KW-0418">Kinase</keyword>
<dbReference type="Gene3D" id="1.20.5.1930">
    <property type="match status" value="1"/>
</dbReference>
<dbReference type="STRING" id="571913.VV02_22285"/>
<proteinExistence type="predicted"/>
<gene>
    <name evidence="13" type="ORF">VV02_22285</name>
</gene>
<dbReference type="PANTHER" id="PTHR24421:SF10">
    <property type="entry name" value="NITRATE_NITRITE SENSOR PROTEIN NARQ"/>
    <property type="match status" value="1"/>
</dbReference>
<protein>
    <recommendedName>
        <fullName evidence="2">histidine kinase</fullName>
        <ecNumber evidence="2">2.7.13.3</ecNumber>
    </recommendedName>
</protein>
<dbReference type="PATRIC" id="fig|571913.6.peg.4513"/>
<dbReference type="InterPro" id="IPR050482">
    <property type="entry name" value="Sensor_HK_TwoCompSys"/>
</dbReference>
<evidence type="ECO:0000259" key="11">
    <source>
        <dbReference type="Pfam" id="PF07730"/>
    </source>
</evidence>
<dbReference type="GO" id="GO:0016020">
    <property type="term" value="C:membrane"/>
    <property type="evidence" value="ECO:0007669"/>
    <property type="project" value="InterPro"/>
</dbReference>
<feature type="transmembrane region" description="Helical" evidence="10">
    <location>
        <begin position="120"/>
        <end position="147"/>
    </location>
</feature>
<dbReference type="PANTHER" id="PTHR24421">
    <property type="entry name" value="NITRATE/NITRITE SENSOR PROTEIN NARX-RELATED"/>
    <property type="match status" value="1"/>
</dbReference>
<dbReference type="CDD" id="cd16917">
    <property type="entry name" value="HATPase_UhpB-NarQ-NarX-like"/>
    <property type="match status" value="1"/>
</dbReference>
<dbReference type="GO" id="GO:0046983">
    <property type="term" value="F:protein dimerization activity"/>
    <property type="evidence" value="ECO:0007669"/>
    <property type="project" value="InterPro"/>
</dbReference>
<keyword evidence="5" id="KW-0547">Nucleotide-binding</keyword>
<keyword evidence="10" id="KW-0472">Membrane</keyword>
<reference evidence="13 14" key="1">
    <citation type="submission" date="2015-03" db="EMBL/GenBank/DDBJ databases">
        <title>Luteipulveratus halotolerans sp. nov., a novel actinobacterium (Dermacoccaceae) from Sarawak, Malaysia.</title>
        <authorList>
            <person name="Juboi H."/>
            <person name="Basik A."/>
            <person name="Shamsul S.S."/>
            <person name="Arnold P."/>
            <person name="Schmitt E.K."/>
            <person name="Sanglier J.-J."/>
            <person name="Yeo T."/>
        </authorList>
    </citation>
    <scope>NUCLEOTIDE SEQUENCE [LARGE SCALE GENOMIC DNA]</scope>
    <source>
        <strain evidence="13 14">MN07-A0370</strain>
    </source>
</reference>
<comment type="catalytic activity">
    <reaction evidence="1">
        <text>ATP + protein L-histidine = ADP + protein N-phospho-L-histidine.</text>
        <dbReference type="EC" id="2.7.13.3"/>
    </reaction>
</comment>
<dbReference type="Proteomes" id="UP000066480">
    <property type="component" value="Chromosome"/>
</dbReference>
<dbReference type="GO" id="GO:0005524">
    <property type="term" value="F:ATP binding"/>
    <property type="evidence" value="ECO:0007669"/>
    <property type="project" value="UniProtKB-KW"/>
</dbReference>
<keyword evidence="3" id="KW-0597">Phosphoprotein</keyword>
<accession>A0A0K1JMZ0</accession>
<evidence type="ECO:0000256" key="8">
    <source>
        <dbReference type="ARBA" id="ARBA00023012"/>
    </source>
</evidence>
<dbReference type="SUPFAM" id="SSF55874">
    <property type="entry name" value="ATPase domain of HSP90 chaperone/DNA topoisomerase II/histidine kinase"/>
    <property type="match status" value="1"/>
</dbReference>
<dbReference type="Pfam" id="PF07730">
    <property type="entry name" value="HisKA_3"/>
    <property type="match status" value="1"/>
</dbReference>
<evidence type="ECO:0000256" key="5">
    <source>
        <dbReference type="ARBA" id="ARBA00022741"/>
    </source>
</evidence>
<dbReference type="Pfam" id="PF13796">
    <property type="entry name" value="Sensor"/>
    <property type="match status" value="1"/>
</dbReference>
<evidence type="ECO:0000256" key="3">
    <source>
        <dbReference type="ARBA" id="ARBA00022553"/>
    </source>
</evidence>
<feature type="transmembrane region" description="Helical" evidence="10">
    <location>
        <begin position="185"/>
        <end position="204"/>
    </location>
</feature>
<sequence>MQQTLPPSAVPEPSRRTPGRSVVRRTLSSSAYLLFSWPTHLIGFVLVVIGVALGVSLLILVGGLFVLVGVLALARGLAHTERRTLRHWMGVEAPLPRPIERREGESGLRRAISALRDPQGWLNVVWAVVIFPVSTATFAITLGWWALVLGGLSYPVWGHYLYDIPNNKDFPEIIGIESYSGAVTLYLIIGVLALLLLPLVTALLSQLQAGISQSLLSGRAYLEREIDELEQGRTAGRSAEAQQLGRLERDIHDGPQQRLVRLKMDLARMERRIAKTDGGSEEAAQLRIAVEQTQEALNELRSLSRGIAPPILVDRGLVAAVRESAARGLVPVTVGAGIPERASVYEPHIEQAAYYVISEALANVAKHSGATSASVELTERDGDLMILVTDDGTGGAHLAKGHGLIGLEQRLRSVDGTLTLDSPDGGPTVLGATIPASPGAAASG</sequence>
<dbReference type="GO" id="GO:0000155">
    <property type="term" value="F:phosphorelay sensor kinase activity"/>
    <property type="evidence" value="ECO:0007669"/>
    <property type="project" value="InterPro"/>
</dbReference>
<dbReference type="KEGG" id="lmoi:VV02_22285"/>
<keyword evidence="4" id="KW-0808">Transferase</keyword>
<organism evidence="13 14">
    <name type="scientific">Luteipulveratus mongoliensis</name>
    <dbReference type="NCBI Taxonomy" id="571913"/>
    <lineage>
        <taxon>Bacteria</taxon>
        <taxon>Bacillati</taxon>
        <taxon>Actinomycetota</taxon>
        <taxon>Actinomycetes</taxon>
        <taxon>Micrococcales</taxon>
        <taxon>Dermacoccaceae</taxon>
        <taxon>Luteipulveratus</taxon>
    </lineage>
</organism>
<evidence type="ECO:0000313" key="14">
    <source>
        <dbReference type="Proteomes" id="UP000066480"/>
    </source>
</evidence>